<dbReference type="EMBL" id="LSBJ02000007">
    <property type="protein sequence ID" value="OAQ62187.2"/>
    <property type="molecule type" value="Genomic_DNA"/>
</dbReference>
<feature type="compositionally biased region" description="Low complexity" evidence="1">
    <location>
        <begin position="72"/>
        <end position="84"/>
    </location>
</feature>
<reference evidence="2 3" key="1">
    <citation type="journal article" date="2016" name="PLoS Pathog.">
        <title>Biosynthesis of antibiotic leucinostatins in bio-control fungus Purpureocillium lilacinum and their inhibition on phytophthora revealed by genome mining.</title>
        <authorList>
            <person name="Wang G."/>
            <person name="Liu Z."/>
            <person name="Lin R."/>
            <person name="Li E."/>
            <person name="Mao Z."/>
            <person name="Ling J."/>
            <person name="Yang Y."/>
            <person name="Yin W.B."/>
            <person name="Xie B."/>
        </authorList>
    </citation>
    <scope>NUCLEOTIDE SEQUENCE [LARGE SCALE GENOMIC DNA]</scope>
    <source>
        <strain evidence="2">170</strain>
    </source>
</reference>
<accession>A0A179F9V7</accession>
<protein>
    <submittedName>
        <fullName evidence="2">Uncharacterized protein</fullName>
    </submittedName>
</protein>
<dbReference type="GeneID" id="28850059"/>
<proteinExistence type="predicted"/>
<evidence type="ECO:0000313" key="2">
    <source>
        <dbReference type="EMBL" id="OAQ62187.2"/>
    </source>
</evidence>
<dbReference type="AlphaFoldDB" id="A0A179F9V7"/>
<organism evidence="2 3">
    <name type="scientific">Pochonia chlamydosporia 170</name>
    <dbReference type="NCBI Taxonomy" id="1380566"/>
    <lineage>
        <taxon>Eukaryota</taxon>
        <taxon>Fungi</taxon>
        <taxon>Dikarya</taxon>
        <taxon>Ascomycota</taxon>
        <taxon>Pezizomycotina</taxon>
        <taxon>Sordariomycetes</taxon>
        <taxon>Hypocreomycetidae</taxon>
        <taxon>Hypocreales</taxon>
        <taxon>Clavicipitaceae</taxon>
        <taxon>Pochonia</taxon>
    </lineage>
</organism>
<keyword evidence="3" id="KW-1185">Reference proteome</keyword>
<evidence type="ECO:0000313" key="3">
    <source>
        <dbReference type="Proteomes" id="UP000078397"/>
    </source>
</evidence>
<evidence type="ECO:0000256" key="1">
    <source>
        <dbReference type="SAM" id="MobiDB-lite"/>
    </source>
</evidence>
<name>A0A179F9V7_METCM</name>
<dbReference type="KEGG" id="pchm:VFPPC_07156"/>
<dbReference type="RefSeq" id="XP_018139891.2">
    <property type="nucleotide sequence ID" value="XM_018286065.2"/>
</dbReference>
<comment type="caution">
    <text evidence="2">The sequence shown here is derived from an EMBL/GenBank/DDBJ whole genome shotgun (WGS) entry which is preliminary data.</text>
</comment>
<feature type="region of interest" description="Disordered" evidence="1">
    <location>
        <begin position="71"/>
        <end position="90"/>
    </location>
</feature>
<dbReference type="Proteomes" id="UP000078397">
    <property type="component" value="Unassembled WGS sequence"/>
</dbReference>
<gene>
    <name evidence="2" type="ORF">VFPPC_07156</name>
</gene>
<sequence length="90" mass="10055">MNANQPYTCLFDSSCSSTMSSIRSSVRHIIDRNLHHSQQHALIGVGHFLDTAYSAKIEAWNIQSSPMKHSLAQHTHSATSARTTADNEWM</sequence>